<evidence type="ECO:0000313" key="2">
    <source>
        <dbReference type="EMBL" id="CAG2154977.1"/>
    </source>
</evidence>
<gene>
    <name evidence="2" type="primary">cutA</name>
    <name evidence="2" type="ORF">LMG26411_04761</name>
</gene>
<dbReference type="InterPro" id="IPR004323">
    <property type="entry name" value="Ion_tolerance_CutA"/>
</dbReference>
<comment type="similarity">
    <text evidence="1">Belongs to the CutA family.</text>
</comment>
<accession>A0ABN7Q8R5</accession>
<dbReference type="EMBL" id="CAJPVI010000032">
    <property type="protein sequence ID" value="CAG2154977.1"/>
    <property type="molecule type" value="Genomic_DNA"/>
</dbReference>
<evidence type="ECO:0000313" key="3">
    <source>
        <dbReference type="Proteomes" id="UP000672657"/>
    </source>
</evidence>
<dbReference type="SUPFAM" id="SSF54913">
    <property type="entry name" value="GlnB-like"/>
    <property type="match status" value="1"/>
</dbReference>
<organism evidence="2 3">
    <name type="scientific">Cupriavidus numazuensis</name>
    <dbReference type="NCBI Taxonomy" id="221992"/>
    <lineage>
        <taxon>Bacteria</taxon>
        <taxon>Pseudomonadati</taxon>
        <taxon>Pseudomonadota</taxon>
        <taxon>Betaproteobacteria</taxon>
        <taxon>Burkholderiales</taxon>
        <taxon>Burkholderiaceae</taxon>
        <taxon>Cupriavidus</taxon>
    </lineage>
</organism>
<dbReference type="RefSeq" id="WP_211955707.1">
    <property type="nucleotide sequence ID" value="NZ_CAJPVI010000032.1"/>
</dbReference>
<keyword evidence="3" id="KW-1185">Reference proteome</keyword>
<dbReference type="InterPro" id="IPR011322">
    <property type="entry name" value="N-reg_PII-like_a/b"/>
</dbReference>
<proteinExistence type="inferred from homology"/>
<dbReference type="Pfam" id="PF03091">
    <property type="entry name" value="CutA1"/>
    <property type="match status" value="1"/>
</dbReference>
<comment type="caution">
    <text evidence="2">The sequence shown here is derived from an EMBL/GenBank/DDBJ whole genome shotgun (WGS) entry which is preliminary data.</text>
</comment>
<evidence type="ECO:0000256" key="1">
    <source>
        <dbReference type="ARBA" id="ARBA00010169"/>
    </source>
</evidence>
<dbReference type="PANTHER" id="PTHR23419">
    <property type="entry name" value="DIVALENT CATION TOLERANCE CUTA-RELATED"/>
    <property type="match status" value="1"/>
</dbReference>
<dbReference type="Gene3D" id="3.30.70.120">
    <property type="match status" value="1"/>
</dbReference>
<reference evidence="2 3" key="1">
    <citation type="submission" date="2021-03" db="EMBL/GenBank/DDBJ databases">
        <authorList>
            <person name="Peeters C."/>
        </authorList>
    </citation>
    <scope>NUCLEOTIDE SEQUENCE [LARGE SCALE GENOMIC DNA]</scope>
    <source>
        <strain evidence="2 3">LMG 26411</strain>
    </source>
</reference>
<dbReference type="Proteomes" id="UP000672657">
    <property type="component" value="Unassembled WGS sequence"/>
</dbReference>
<protein>
    <submittedName>
        <fullName evidence="2">Divalent-cation tolerance protein CutA</fullName>
    </submittedName>
</protein>
<name>A0ABN7Q8R5_9BURK</name>
<sequence>MQASNSPQNAGDGDNEAVIAVLTNLPDADAAARLSRALLEARACACVNRLAPVESEYWWQGKLEQATEWPLLAKTTRGRYAALEAVIRANHPYDVPEIIAWPVSQGFGPYLEWVRSEVTRAEQGED</sequence>
<dbReference type="InterPro" id="IPR015867">
    <property type="entry name" value="N-reg_PII/ATP_PRibTrfase_C"/>
</dbReference>
<dbReference type="PANTHER" id="PTHR23419:SF8">
    <property type="entry name" value="FI09726P"/>
    <property type="match status" value="1"/>
</dbReference>